<evidence type="ECO:0000256" key="1">
    <source>
        <dbReference type="SAM" id="SignalP"/>
    </source>
</evidence>
<dbReference type="EMBL" id="AAOA02000005">
    <property type="protein sequence ID" value="EAQ96147.2"/>
    <property type="molecule type" value="Genomic_DNA"/>
</dbReference>
<proteinExistence type="predicted"/>
<evidence type="ECO:0000313" key="3">
    <source>
        <dbReference type="Proteomes" id="UP000019205"/>
    </source>
</evidence>
<evidence type="ECO:0000313" key="2">
    <source>
        <dbReference type="EMBL" id="EAQ96147.2"/>
    </source>
</evidence>
<gene>
    <name evidence="2" type="ORF">KT71_18816</name>
</gene>
<sequence length="293" mass="32721">MRSKLWLIASALVVSASTSAEASTMEPFEASEYCSASNVQVSTSSIAYSRGEYGIRWNLDGHIYTTLLIADLTNYDVSRQLALAYYSQYPDENADYEATPVAIKYLLIPWHWRWRNDVTGVLHSLHGGDNTAVAERRDAISKALSTSIKNPKQDWLSGLLIHALGDAYAHTANAYGSITENAYGPWIGHAIPSLLHRNPDAIRRPLARKKYLGYVTNLYDVLRQDSSSDTEFAKILDFLAGFECKSDNCGNFHAAYNDSQSDDAMEDFSKCMELNSRDLKRDEVQSAIDSIPR</sequence>
<organism evidence="2 3">
    <name type="scientific">Congregibacter litoralis KT71</name>
    <dbReference type="NCBI Taxonomy" id="314285"/>
    <lineage>
        <taxon>Bacteria</taxon>
        <taxon>Pseudomonadati</taxon>
        <taxon>Pseudomonadota</taxon>
        <taxon>Gammaproteobacteria</taxon>
        <taxon>Cellvibrionales</taxon>
        <taxon>Halieaceae</taxon>
        <taxon>Congregibacter</taxon>
    </lineage>
</organism>
<dbReference type="HOGENOM" id="CLU_1014226_0_0_6"/>
<dbReference type="Proteomes" id="UP000019205">
    <property type="component" value="Chromosome"/>
</dbReference>
<keyword evidence="1" id="KW-0732">Signal</keyword>
<evidence type="ECO:0008006" key="4">
    <source>
        <dbReference type="Google" id="ProtNLM"/>
    </source>
</evidence>
<reference evidence="2 3" key="2">
    <citation type="journal article" date="2009" name="PLoS ONE">
        <title>The photosynthetic apparatus and its regulation in the aerobic gammaproteobacterium Congregibacter litoralis gen. nov., sp. nov.</title>
        <authorList>
            <person name="Spring S."/>
            <person name="Lunsdorf H."/>
            <person name="Fuchs B.M."/>
            <person name="Tindall B.J."/>
        </authorList>
    </citation>
    <scope>NUCLEOTIDE SEQUENCE [LARGE SCALE GENOMIC DNA]</scope>
    <source>
        <strain evidence="2">KT71</strain>
    </source>
</reference>
<feature type="signal peptide" evidence="1">
    <location>
        <begin position="1"/>
        <end position="22"/>
    </location>
</feature>
<dbReference type="STRING" id="314285.KT71_18816"/>
<keyword evidence="3" id="KW-1185">Reference proteome</keyword>
<feature type="chain" id="PRO_5002665882" description="S1/P1 Nuclease" evidence="1">
    <location>
        <begin position="23"/>
        <end position="293"/>
    </location>
</feature>
<comment type="caution">
    <text evidence="2">The sequence shown here is derived from an EMBL/GenBank/DDBJ whole genome shotgun (WGS) entry which is preliminary data.</text>
</comment>
<accession>A4ACV6</accession>
<dbReference type="AlphaFoldDB" id="A4ACV6"/>
<reference evidence="2 3" key="1">
    <citation type="journal article" date="2007" name="Proc. Natl. Acad. Sci. U.S.A.">
        <title>Characterization of a marine gammaproteobacterium capable of aerobic anoxygenic photosynthesis.</title>
        <authorList>
            <person name="Fuchs B.M."/>
            <person name="Spring S."/>
            <person name="Teeling H."/>
            <person name="Quast C."/>
            <person name="Wulf J."/>
            <person name="Schattenhofer M."/>
            <person name="Yan S."/>
            <person name="Ferriera S."/>
            <person name="Johnson J."/>
            <person name="Glockner F.O."/>
            <person name="Amann R."/>
        </authorList>
    </citation>
    <scope>NUCLEOTIDE SEQUENCE [LARGE SCALE GENOMIC DNA]</scope>
    <source>
        <strain evidence="2">KT71</strain>
    </source>
</reference>
<dbReference type="eggNOG" id="ENOG50339BZ">
    <property type="taxonomic scope" value="Bacteria"/>
</dbReference>
<protein>
    <recommendedName>
        <fullName evidence="4">S1/P1 Nuclease</fullName>
    </recommendedName>
</protein>
<name>A4ACV6_9GAMM</name>